<gene>
    <name evidence="16" type="ORF">COY85_04205</name>
</gene>
<evidence type="ECO:0000256" key="7">
    <source>
        <dbReference type="ARBA" id="ARBA00022763"/>
    </source>
</evidence>
<dbReference type="InterPro" id="IPR002421">
    <property type="entry name" value="5-3_exonuclease"/>
</dbReference>
<organism evidence="16 17">
    <name type="scientific">Candidatus Portnoybacteria bacterium CG_4_10_14_0_8_um_filter_40_50</name>
    <dbReference type="NCBI Taxonomy" id="1974800"/>
    <lineage>
        <taxon>Bacteria</taxon>
        <taxon>Candidatus Portnoyibacteriota</taxon>
    </lineage>
</organism>
<reference evidence="17" key="1">
    <citation type="submission" date="2017-09" db="EMBL/GenBank/DDBJ databases">
        <title>Depth-based differentiation of microbial function through sediment-hosted aquifers and enrichment of novel symbionts in the deep terrestrial subsurface.</title>
        <authorList>
            <person name="Probst A.J."/>
            <person name="Ladd B."/>
            <person name="Jarett J.K."/>
            <person name="Geller-Mcgrath D.E."/>
            <person name="Sieber C.M.K."/>
            <person name="Emerson J.B."/>
            <person name="Anantharaman K."/>
            <person name="Thomas B.C."/>
            <person name="Malmstrom R."/>
            <person name="Stieglmeier M."/>
            <person name="Klingl A."/>
            <person name="Woyke T."/>
            <person name="Ryan C.M."/>
            <person name="Banfield J.F."/>
        </authorList>
    </citation>
    <scope>NUCLEOTIDE SEQUENCE [LARGE SCALE GENOMIC DNA]</scope>
</reference>
<evidence type="ECO:0000256" key="6">
    <source>
        <dbReference type="ARBA" id="ARBA00022722"/>
    </source>
</evidence>
<dbReference type="FunFam" id="1.10.150.20:FF:000003">
    <property type="entry name" value="DNA polymerase I"/>
    <property type="match status" value="1"/>
</dbReference>
<keyword evidence="6" id="KW-0540">Nuclease</keyword>
<dbReference type="CDD" id="cd09859">
    <property type="entry name" value="PIN_53EXO"/>
    <property type="match status" value="1"/>
</dbReference>
<dbReference type="Pfam" id="PF02739">
    <property type="entry name" value="5_3_exonuc_N"/>
    <property type="match status" value="1"/>
</dbReference>
<dbReference type="GO" id="GO:0008409">
    <property type="term" value="F:5'-3' exonuclease activity"/>
    <property type="evidence" value="ECO:0007669"/>
    <property type="project" value="InterPro"/>
</dbReference>
<keyword evidence="3" id="KW-0808">Transferase</keyword>
<keyword evidence="8" id="KW-0378">Hydrolase</keyword>
<dbReference type="Proteomes" id="UP000229481">
    <property type="component" value="Unassembled WGS sequence"/>
</dbReference>
<dbReference type="Pfam" id="PF01367">
    <property type="entry name" value="5_3_exonuc"/>
    <property type="match status" value="1"/>
</dbReference>
<dbReference type="GO" id="GO:0003887">
    <property type="term" value="F:DNA-directed DNA polymerase activity"/>
    <property type="evidence" value="ECO:0007669"/>
    <property type="project" value="UniProtKB-KW"/>
</dbReference>
<evidence type="ECO:0000313" key="16">
    <source>
        <dbReference type="EMBL" id="PIY74092.1"/>
    </source>
</evidence>
<dbReference type="InterPro" id="IPR029060">
    <property type="entry name" value="PIN-like_dom_sf"/>
</dbReference>
<feature type="domain" description="DNA-directed DNA polymerase family A palm" evidence="15">
    <location>
        <begin position="499"/>
        <end position="716"/>
    </location>
</feature>
<dbReference type="Pfam" id="PF00476">
    <property type="entry name" value="DNA_pol_A"/>
    <property type="match status" value="1"/>
</dbReference>
<dbReference type="GO" id="GO:0006302">
    <property type="term" value="P:double-strand break repair"/>
    <property type="evidence" value="ECO:0007669"/>
    <property type="project" value="TreeGrafter"/>
</dbReference>
<keyword evidence="11" id="KW-0238">DNA-binding</keyword>
<comment type="similarity">
    <text evidence="1">Belongs to the DNA polymerase type-A family.</text>
</comment>
<dbReference type="Gene3D" id="1.10.150.20">
    <property type="entry name" value="5' to 3' exonuclease, C-terminal subdomain"/>
    <property type="match status" value="2"/>
</dbReference>
<dbReference type="PANTHER" id="PTHR10133:SF27">
    <property type="entry name" value="DNA POLYMERASE NU"/>
    <property type="match status" value="1"/>
</dbReference>
<evidence type="ECO:0000256" key="10">
    <source>
        <dbReference type="ARBA" id="ARBA00022932"/>
    </source>
</evidence>
<evidence type="ECO:0000313" key="17">
    <source>
        <dbReference type="Proteomes" id="UP000229481"/>
    </source>
</evidence>
<evidence type="ECO:0000256" key="13">
    <source>
        <dbReference type="ARBA" id="ARBA00049244"/>
    </source>
</evidence>
<protein>
    <recommendedName>
        <fullName evidence="2">DNA-directed DNA polymerase</fullName>
        <ecNumber evidence="2">2.7.7.7</ecNumber>
    </recommendedName>
</protein>
<dbReference type="InterPro" id="IPR001098">
    <property type="entry name" value="DNA-dir_DNA_pol_A_palm_dom"/>
</dbReference>
<keyword evidence="4" id="KW-0548">Nucleotidyltransferase</keyword>
<keyword evidence="10" id="KW-0239">DNA-directed DNA polymerase</keyword>
<evidence type="ECO:0000256" key="9">
    <source>
        <dbReference type="ARBA" id="ARBA00022839"/>
    </source>
</evidence>
<keyword evidence="9" id="KW-0269">Exonuclease</keyword>
<dbReference type="PANTHER" id="PTHR10133">
    <property type="entry name" value="DNA POLYMERASE I"/>
    <property type="match status" value="1"/>
</dbReference>
<keyword evidence="7" id="KW-0227">DNA damage</keyword>
<dbReference type="Gene3D" id="3.40.50.1010">
    <property type="entry name" value="5'-nuclease"/>
    <property type="match status" value="1"/>
</dbReference>
<keyword evidence="12" id="KW-0234">DNA repair</keyword>
<dbReference type="EC" id="2.7.7.7" evidence="2"/>
<evidence type="ECO:0000256" key="3">
    <source>
        <dbReference type="ARBA" id="ARBA00022679"/>
    </source>
</evidence>
<evidence type="ECO:0000256" key="4">
    <source>
        <dbReference type="ARBA" id="ARBA00022695"/>
    </source>
</evidence>
<dbReference type="EMBL" id="PFLK01000110">
    <property type="protein sequence ID" value="PIY74092.1"/>
    <property type="molecule type" value="Genomic_DNA"/>
</dbReference>
<comment type="caution">
    <text evidence="16">The sequence shown here is derived from an EMBL/GenBank/DDBJ whole genome shotgun (WGS) entry which is preliminary data.</text>
</comment>
<dbReference type="InterPro" id="IPR002298">
    <property type="entry name" value="DNA_polymerase_A"/>
</dbReference>
<dbReference type="GO" id="GO:0003677">
    <property type="term" value="F:DNA binding"/>
    <property type="evidence" value="ECO:0007669"/>
    <property type="project" value="UniProtKB-KW"/>
</dbReference>
<dbReference type="SMART" id="SM00475">
    <property type="entry name" value="53EXOc"/>
    <property type="match status" value="1"/>
</dbReference>
<dbReference type="CDD" id="cd08637">
    <property type="entry name" value="DNA_pol_A_pol_I_C"/>
    <property type="match status" value="1"/>
</dbReference>
<dbReference type="FunFam" id="1.20.1060.10:FF:000001">
    <property type="entry name" value="DNA polymerase I"/>
    <property type="match status" value="1"/>
</dbReference>
<proteinExistence type="inferred from homology"/>
<dbReference type="CDD" id="cd09898">
    <property type="entry name" value="H3TH_53EXO"/>
    <property type="match status" value="1"/>
</dbReference>
<evidence type="ECO:0000256" key="8">
    <source>
        <dbReference type="ARBA" id="ARBA00022801"/>
    </source>
</evidence>
<dbReference type="FunFam" id="3.40.50.1010:FF:000001">
    <property type="entry name" value="DNA polymerase I"/>
    <property type="match status" value="1"/>
</dbReference>
<accession>A0A2M7QP52</accession>
<feature type="domain" description="5'-3' exonuclease" evidence="14">
    <location>
        <begin position="6"/>
        <end position="273"/>
    </location>
</feature>
<evidence type="ECO:0000256" key="5">
    <source>
        <dbReference type="ARBA" id="ARBA00022705"/>
    </source>
</evidence>
<dbReference type="InterPro" id="IPR043502">
    <property type="entry name" value="DNA/RNA_pol_sf"/>
</dbReference>
<dbReference type="SMART" id="SM00482">
    <property type="entry name" value="POLAc"/>
    <property type="match status" value="1"/>
</dbReference>
<dbReference type="InterPro" id="IPR020046">
    <property type="entry name" value="5-3_exonucl_a-hlix_arch_N"/>
</dbReference>
<evidence type="ECO:0000256" key="1">
    <source>
        <dbReference type="ARBA" id="ARBA00007705"/>
    </source>
</evidence>
<dbReference type="Gene3D" id="1.20.1060.10">
    <property type="entry name" value="Taq DNA Polymerase, Chain T, domain 4"/>
    <property type="match status" value="1"/>
</dbReference>
<dbReference type="GO" id="GO:0006261">
    <property type="term" value="P:DNA-templated DNA replication"/>
    <property type="evidence" value="ECO:0007669"/>
    <property type="project" value="InterPro"/>
</dbReference>
<evidence type="ECO:0000259" key="14">
    <source>
        <dbReference type="SMART" id="SM00475"/>
    </source>
</evidence>
<dbReference type="InterPro" id="IPR008918">
    <property type="entry name" value="HhH2"/>
</dbReference>
<comment type="catalytic activity">
    <reaction evidence="13">
        <text>DNA(n) + a 2'-deoxyribonucleoside 5'-triphosphate = DNA(n+1) + diphosphate</text>
        <dbReference type="Rhea" id="RHEA:22508"/>
        <dbReference type="Rhea" id="RHEA-COMP:17339"/>
        <dbReference type="Rhea" id="RHEA-COMP:17340"/>
        <dbReference type="ChEBI" id="CHEBI:33019"/>
        <dbReference type="ChEBI" id="CHEBI:61560"/>
        <dbReference type="ChEBI" id="CHEBI:173112"/>
        <dbReference type="EC" id="2.7.7.7"/>
    </reaction>
</comment>
<dbReference type="SMART" id="SM00279">
    <property type="entry name" value="HhH2"/>
    <property type="match status" value="1"/>
</dbReference>
<evidence type="ECO:0000256" key="2">
    <source>
        <dbReference type="ARBA" id="ARBA00012417"/>
    </source>
</evidence>
<sequence>MVEEKQYKTIVLVDSHALIHRAFHALPTLTTKKGERVNAVYGFVSILLKVLKELKPDYLVATFDLPGPTFRHKEFEAYKATRVKAPDELYQQIDRVKEILKAFDIPIFEKAGYEADDIIGSLVQKVKNKKSKVKSIIVTGDLDTLQLVDDKVNVYTLKKGIGDTIVYDEKAVEERYGLKPEQMPDFKGLKGDSSDNIPGVPGIGEKTAVELLKEFGTIENLYERLEKSPGQIKNKKTADKLLENKDQAFFSKYLATIKKDIVLELDWEKLKFKQYDFKKVSKLFGELEFFSLINRLPKLDDIRKEDIKAVKSVKFQEPDILEKIEQAKQAGILSEKVYELEKKLMPVIEQMQKNGIRLDLKKLEKLNKEFSKKLSDLEKKIYKQAGETFNINSPQQLSNILFNKLKLEIKGLKKTPGKVISTAAPELIKLKGQHPVIDLIIEYRELAKLKSTYTESLPKLVDPDDGRLHTQFDQLGTATGRLSSKNPNLQNIPIKTELGNEIRKAFVAGEGFLFLSADYSQLELRIVASLADDKKMIKILKEGQDIHSVTASEVFEVPLEKVTPKMRQSAKALNFGVIYGMSMHGFAQAAGIEYEKAKIFIKKYFEEFEGVTRYAEEIKQKVSQNGFVETLFGRKRFLPEINSSAWDLRAAAERAAINFPVQGTAADLVKMAMVEIANRLSLIANGKEAGHKPQSIRHKLLLQVHDELLFEVPEDEIGTVAPQIKEIMENIYELAAPLKVEIKIGLNWGELKKWKT</sequence>
<dbReference type="SUPFAM" id="SSF56672">
    <property type="entry name" value="DNA/RNA polymerases"/>
    <property type="match status" value="1"/>
</dbReference>
<dbReference type="PRINTS" id="PR00868">
    <property type="entry name" value="DNAPOLI"/>
</dbReference>
<keyword evidence="5" id="KW-0235">DNA replication</keyword>
<dbReference type="AlphaFoldDB" id="A0A2M7QP52"/>
<dbReference type="FunFam" id="1.10.150.20:FF:000002">
    <property type="entry name" value="DNA polymerase I"/>
    <property type="match status" value="1"/>
</dbReference>
<evidence type="ECO:0000256" key="11">
    <source>
        <dbReference type="ARBA" id="ARBA00023125"/>
    </source>
</evidence>
<dbReference type="Gene3D" id="3.30.70.370">
    <property type="match status" value="1"/>
</dbReference>
<name>A0A2M7QP52_9BACT</name>
<dbReference type="SUPFAM" id="SSF88723">
    <property type="entry name" value="PIN domain-like"/>
    <property type="match status" value="1"/>
</dbReference>
<dbReference type="SUPFAM" id="SSF47807">
    <property type="entry name" value="5' to 3' exonuclease, C-terminal subdomain"/>
    <property type="match status" value="1"/>
</dbReference>
<evidence type="ECO:0000256" key="12">
    <source>
        <dbReference type="ARBA" id="ARBA00023204"/>
    </source>
</evidence>
<dbReference type="InterPro" id="IPR036279">
    <property type="entry name" value="5-3_exonuclease_C_sf"/>
</dbReference>
<evidence type="ECO:0000259" key="15">
    <source>
        <dbReference type="SMART" id="SM00482"/>
    </source>
</evidence>
<dbReference type="InterPro" id="IPR020045">
    <property type="entry name" value="DNA_polI_H3TH"/>
</dbReference>